<feature type="transmembrane region" description="Helical" evidence="1">
    <location>
        <begin position="543"/>
        <end position="565"/>
    </location>
</feature>
<dbReference type="InterPro" id="IPR055396">
    <property type="entry name" value="DUF7088"/>
</dbReference>
<dbReference type="Pfam" id="PF23357">
    <property type="entry name" value="DUF7088"/>
    <property type="match status" value="1"/>
</dbReference>
<comment type="caution">
    <text evidence="4">The sequence shown here is derived from an EMBL/GenBank/DDBJ whole genome shotgun (WGS) entry which is preliminary data.</text>
</comment>
<evidence type="ECO:0000256" key="1">
    <source>
        <dbReference type="SAM" id="Phobius"/>
    </source>
</evidence>
<dbReference type="AlphaFoldDB" id="A0A327QQN1"/>
<organism evidence="4 5">
    <name type="scientific">Chitinophaga skermanii</name>
    <dbReference type="NCBI Taxonomy" id="331697"/>
    <lineage>
        <taxon>Bacteria</taxon>
        <taxon>Pseudomonadati</taxon>
        <taxon>Bacteroidota</taxon>
        <taxon>Chitinophagia</taxon>
        <taxon>Chitinophagales</taxon>
        <taxon>Chitinophagaceae</taxon>
        <taxon>Chitinophaga</taxon>
    </lineage>
</organism>
<feature type="transmembrane region" description="Helical" evidence="1">
    <location>
        <begin position="12"/>
        <end position="35"/>
    </location>
</feature>
<accession>A0A327QQN1</accession>
<evidence type="ECO:0000259" key="3">
    <source>
        <dbReference type="Pfam" id="PF23357"/>
    </source>
</evidence>
<evidence type="ECO:0000313" key="4">
    <source>
        <dbReference type="EMBL" id="RAJ04097.1"/>
    </source>
</evidence>
<keyword evidence="5" id="KW-1185">Reference proteome</keyword>
<dbReference type="RefSeq" id="WP_111598405.1">
    <property type="nucleotide sequence ID" value="NZ_QLLL01000005.1"/>
</dbReference>
<reference evidence="4 5" key="1">
    <citation type="submission" date="2018-06" db="EMBL/GenBank/DDBJ databases">
        <title>Genomic Encyclopedia of Archaeal and Bacterial Type Strains, Phase II (KMG-II): from individual species to whole genera.</title>
        <authorList>
            <person name="Goeker M."/>
        </authorList>
    </citation>
    <scope>NUCLEOTIDE SEQUENCE [LARGE SCALE GENOMIC DNA]</scope>
    <source>
        <strain evidence="4 5">DSM 23857</strain>
    </source>
</reference>
<keyword evidence="1" id="KW-0472">Membrane</keyword>
<dbReference type="NCBIfam" id="TIGR03521">
    <property type="entry name" value="GldG"/>
    <property type="match status" value="1"/>
</dbReference>
<evidence type="ECO:0000313" key="5">
    <source>
        <dbReference type="Proteomes" id="UP000249547"/>
    </source>
</evidence>
<name>A0A327QQN1_9BACT</name>
<keyword evidence="1" id="KW-0812">Transmembrane</keyword>
<dbReference type="Proteomes" id="UP000249547">
    <property type="component" value="Unassembled WGS sequence"/>
</dbReference>
<keyword evidence="1" id="KW-1133">Transmembrane helix</keyword>
<dbReference type="EMBL" id="QLLL01000005">
    <property type="protein sequence ID" value="RAJ04097.1"/>
    <property type="molecule type" value="Genomic_DNA"/>
</dbReference>
<gene>
    <name evidence="4" type="ORF">LX64_02975</name>
</gene>
<evidence type="ECO:0000259" key="2">
    <source>
        <dbReference type="Pfam" id="PF09822"/>
    </source>
</evidence>
<feature type="domain" description="ABC-type uncharacterised transport system" evidence="2">
    <location>
        <begin position="200"/>
        <end position="508"/>
    </location>
</feature>
<sequence length="572" mass="64439">MQVTQTTKRKKYIQRAIGIILLLIAVNIAASYFHLRLDLTAEKRYTLAPSTKTLLRNLKEPVSIEVFLKGEFPAGFRQLAQSTRDLLEEFREYGKDNVHFVFVNPGTDLPDSTREAYQDSLMAKGIMPFNLQVQQDAKADYSEKLLFPGALITYKGKSTGVNLLKNVASGDPQQSLNSSEALLEYQFANAIAKLQEEHPPVIGYAQGHGEQVGLHMYDALNTLQTNYLIDTVNIRTNPFIPKDFAMLLIAKSTVPFNDSDKLKIDQYVMNGGKVLWMIDNTTADTDTLEFTNQFVAFDRQLGLEDLLFRYGARINIDLVQDLQSDMVPLIVGRMGDRPQIEPVPIPYFPLITPTGKHPIVKNMDVIMTRFPSSIDTVKGGDIRKTVLLATSAHSRTVRIPMQISLEDMKQKPNAREFRSAAIPVAVLLEGKFTSLFNHHIPVSDQQAWQSASGMPYKTRADKENSMIIVSDADIITNAVSKKEGPLQMGINPFNQSYVFANKEFFLNSLEYLTGNASILETRNKELTLRLLDSEKVKQEKTKWQIICFAVPIALVLLFASIFNFIRQRKYAA</sequence>
<protein>
    <submittedName>
        <fullName evidence="4">Gliding-associated putative ABC transporter substrate-binding component GldG</fullName>
    </submittedName>
</protein>
<dbReference type="Pfam" id="PF09822">
    <property type="entry name" value="ABC_transp_aux"/>
    <property type="match status" value="1"/>
</dbReference>
<dbReference type="InterPro" id="IPR019863">
    <property type="entry name" value="Motility-assoc_ABC-rel_GldG"/>
</dbReference>
<feature type="domain" description="DUF7088" evidence="3">
    <location>
        <begin position="42"/>
        <end position="153"/>
    </location>
</feature>
<dbReference type="InterPro" id="IPR019196">
    <property type="entry name" value="ABC_transp_unknown"/>
</dbReference>
<proteinExistence type="predicted"/>
<dbReference type="OrthoDB" id="9777219at2"/>